<feature type="transmembrane region" description="Helical" evidence="1">
    <location>
        <begin position="127"/>
        <end position="146"/>
    </location>
</feature>
<dbReference type="AlphaFoldDB" id="A0A7S7RMA6"/>
<dbReference type="KEGG" id="sbal:HUE88_12910"/>
<name>A0A7S7RMA6_9BACT</name>
<protein>
    <submittedName>
        <fullName evidence="2">Uncharacterized protein</fullName>
    </submittedName>
</protein>
<evidence type="ECO:0000313" key="3">
    <source>
        <dbReference type="Proteomes" id="UP000593994"/>
    </source>
</evidence>
<dbReference type="RefSeq" id="WP_194369586.1">
    <property type="nucleotide sequence ID" value="NZ_CP054492.1"/>
</dbReference>
<sequence>MIRRILFISLPLYFLYIGVGHFYFNKNLEDVLFLSIFYLIGLLLFSFIVSLFLSQKIEIKIIDYKYGKDGMPNMTPVGRGRVYTFTYLINSIEHRGTTFYSSMAGYKIGDTGIAYKNNKLIVLRSDLLKLLYFAIFPMIISIIFLSF</sequence>
<feature type="transmembrane region" description="Helical" evidence="1">
    <location>
        <begin position="5"/>
        <end position="25"/>
    </location>
</feature>
<proteinExistence type="predicted"/>
<gene>
    <name evidence="2" type="ORF">HUE88_12910</name>
</gene>
<keyword evidence="3" id="KW-1185">Reference proteome</keyword>
<accession>A0A7S7RMA6</accession>
<feature type="transmembrane region" description="Helical" evidence="1">
    <location>
        <begin position="31"/>
        <end position="53"/>
    </location>
</feature>
<reference evidence="2 3" key="1">
    <citation type="submission" date="2020-05" db="EMBL/GenBank/DDBJ databases">
        <title>Sulfurimonas marisnigri, sp. nov., and Sulfurimonas baltica, sp. nov., manganese oxide reducing chemolithoautotrophs of the class Epsilonproteobacteria isolated from the pelagic redoxclines of the Black and Baltic Seas and emended description of the genus Sulfurimonas.</title>
        <authorList>
            <person name="Henkel J.V."/>
            <person name="Laudan C."/>
            <person name="Werner J."/>
            <person name="Neu T."/>
            <person name="Plewe S."/>
            <person name="Sproer C."/>
            <person name="Bunk B."/>
            <person name="Schulz-Vogt H.N."/>
        </authorList>
    </citation>
    <scope>NUCLEOTIDE SEQUENCE [LARGE SCALE GENOMIC DNA]</scope>
    <source>
        <strain evidence="2 3">GD2</strain>
    </source>
</reference>
<keyword evidence="1" id="KW-0472">Membrane</keyword>
<evidence type="ECO:0000313" key="2">
    <source>
        <dbReference type="EMBL" id="QOY51972.1"/>
    </source>
</evidence>
<evidence type="ECO:0000256" key="1">
    <source>
        <dbReference type="SAM" id="Phobius"/>
    </source>
</evidence>
<dbReference type="EMBL" id="CP054492">
    <property type="protein sequence ID" value="QOY51972.1"/>
    <property type="molecule type" value="Genomic_DNA"/>
</dbReference>
<keyword evidence="1" id="KW-1133">Transmembrane helix</keyword>
<keyword evidence="1" id="KW-0812">Transmembrane</keyword>
<organism evidence="2 3">
    <name type="scientific">Candidatus Sulfurimonas baltica</name>
    <dbReference type="NCBI Taxonomy" id="2740404"/>
    <lineage>
        <taxon>Bacteria</taxon>
        <taxon>Pseudomonadati</taxon>
        <taxon>Campylobacterota</taxon>
        <taxon>Epsilonproteobacteria</taxon>
        <taxon>Campylobacterales</taxon>
        <taxon>Sulfurimonadaceae</taxon>
        <taxon>Sulfurimonas</taxon>
    </lineage>
</organism>
<dbReference type="Proteomes" id="UP000593994">
    <property type="component" value="Chromosome"/>
</dbReference>